<accession>A0A7N0U6X9</accession>
<dbReference type="Proteomes" id="UP000594263">
    <property type="component" value="Unplaced"/>
</dbReference>
<sequence length="104" mass="12405">MGTLNQAGFNPYHCCTQLGGLMTSATMMEKRQVFLRSYQFSRKMSVSEKMKRSLVRVKRVMWLKLRSARKVVWSKLRRFSLCHRRRRRFVPLRSPLASATNCFW</sequence>
<protein>
    <submittedName>
        <fullName evidence="1">Uncharacterized protein</fullName>
    </submittedName>
</protein>
<dbReference type="OMA" id="SRIRIKC"/>
<name>A0A7N0U6X9_KALFE</name>
<keyword evidence="2" id="KW-1185">Reference proteome</keyword>
<reference evidence="1" key="1">
    <citation type="submission" date="2021-01" db="UniProtKB">
        <authorList>
            <consortium name="EnsemblPlants"/>
        </authorList>
    </citation>
    <scope>IDENTIFICATION</scope>
</reference>
<dbReference type="AlphaFoldDB" id="A0A7N0U6X9"/>
<dbReference type="EnsemblPlants" id="Kaladp0055s0524.1.v1.1">
    <property type="protein sequence ID" value="Kaladp0055s0524.1.v1.1.CDS.1"/>
    <property type="gene ID" value="Kaladp0055s0524.v1.1"/>
</dbReference>
<proteinExistence type="predicted"/>
<evidence type="ECO:0000313" key="2">
    <source>
        <dbReference type="Proteomes" id="UP000594263"/>
    </source>
</evidence>
<organism evidence="1 2">
    <name type="scientific">Kalanchoe fedtschenkoi</name>
    <name type="common">Lavender scallops</name>
    <name type="synonym">South American air plant</name>
    <dbReference type="NCBI Taxonomy" id="63787"/>
    <lineage>
        <taxon>Eukaryota</taxon>
        <taxon>Viridiplantae</taxon>
        <taxon>Streptophyta</taxon>
        <taxon>Embryophyta</taxon>
        <taxon>Tracheophyta</taxon>
        <taxon>Spermatophyta</taxon>
        <taxon>Magnoliopsida</taxon>
        <taxon>eudicotyledons</taxon>
        <taxon>Gunneridae</taxon>
        <taxon>Pentapetalae</taxon>
        <taxon>Saxifragales</taxon>
        <taxon>Crassulaceae</taxon>
        <taxon>Kalanchoe</taxon>
    </lineage>
</organism>
<dbReference type="Gramene" id="Kaladp0055s0524.1.v1.1">
    <property type="protein sequence ID" value="Kaladp0055s0524.1.v1.1.CDS.1"/>
    <property type="gene ID" value="Kaladp0055s0524.v1.1"/>
</dbReference>
<evidence type="ECO:0000313" key="1">
    <source>
        <dbReference type="EnsemblPlants" id="Kaladp0055s0524.1.v1.1.CDS.1"/>
    </source>
</evidence>